<evidence type="ECO:0000313" key="2">
    <source>
        <dbReference type="Proteomes" id="UP000727907"/>
    </source>
</evidence>
<reference evidence="1 2" key="1">
    <citation type="submission" date="2021-06" db="EMBL/GenBank/DDBJ databases">
        <authorList>
            <person name="Lee D.H."/>
        </authorList>
    </citation>
    <scope>NUCLEOTIDE SEQUENCE [LARGE SCALE GENOMIC DNA]</scope>
    <source>
        <strain evidence="1 2">MMS21-HV4-11</strain>
    </source>
</reference>
<name>A0ABS6IET3_9HYPH</name>
<accession>A0ABS6IET3</accession>
<keyword evidence="2" id="KW-1185">Reference proteome</keyword>
<dbReference type="EMBL" id="JAHOPB010000001">
    <property type="protein sequence ID" value="MBU8873114.1"/>
    <property type="molecule type" value="Genomic_DNA"/>
</dbReference>
<gene>
    <name evidence="1" type="ORF">KQ910_05035</name>
</gene>
<proteinExistence type="predicted"/>
<evidence type="ECO:0008006" key="3">
    <source>
        <dbReference type="Google" id="ProtNLM"/>
    </source>
</evidence>
<organism evidence="1 2">
    <name type="scientific">Reyranella humidisoli</name>
    <dbReference type="NCBI Taxonomy" id="2849149"/>
    <lineage>
        <taxon>Bacteria</taxon>
        <taxon>Pseudomonadati</taxon>
        <taxon>Pseudomonadota</taxon>
        <taxon>Alphaproteobacteria</taxon>
        <taxon>Hyphomicrobiales</taxon>
        <taxon>Reyranellaceae</taxon>
        <taxon>Reyranella</taxon>
    </lineage>
</organism>
<sequence length="229" mass="25212">MSATYVHHRIDAAPRRWQAVAARLSGDGARRIAEAGGQLYGAWRSQIGRPRDEVQAISVWPHGITAAAAEHVLVADKADIRSTTSETMVPTLRPTDTVPPTRQGNYAFRWFAVPEPHWPEFLDLCAAAWPGFEGAYDSQVVGLWQATGDRTVTAPDEVTGAGLHGGVRSLLLTRRPNLAMWERSKLPEGEAEAAVRDKLSRRYDLCDWTVVSTATLLTAIDRADTARWT</sequence>
<dbReference type="RefSeq" id="WP_216957381.1">
    <property type="nucleotide sequence ID" value="NZ_JAHOPB010000001.1"/>
</dbReference>
<protein>
    <recommendedName>
        <fullName evidence="3">NIPSNAP protein</fullName>
    </recommendedName>
</protein>
<dbReference type="Proteomes" id="UP000727907">
    <property type="component" value="Unassembled WGS sequence"/>
</dbReference>
<evidence type="ECO:0000313" key="1">
    <source>
        <dbReference type="EMBL" id="MBU8873114.1"/>
    </source>
</evidence>
<comment type="caution">
    <text evidence="1">The sequence shown here is derived from an EMBL/GenBank/DDBJ whole genome shotgun (WGS) entry which is preliminary data.</text>
</comment>